<dbReference type="EMBL" id="LSRX01000059">
    <property type="protein sequence ID" value="OLQ11403.1"/>
    <property type="molecule type" value="Genomic_DNA"/>
</dbReference>
<gene>
    <name evidence="1" type="ORF">AK812_SmicGene4722</name>
</gene>
<accession>A0A1Q9EVK4</accession>
<sequence>MLSGPSTLLPGRAAALSEVMSTVRGGPSCCQVQPTSNDTQLATPSFCAARKGIETEGSADVAGLWPCRTLVVAARQIVCLGSLACKSATWSNPTFGHQKGAVRSTRASACKVAEFLREA</sequence>
<dbReference type="Proteomes" id="UP000186817">
    <property type="component" value="Unassembled WGS sequence"/>
</dbReference>
<organism evidence="1 2">
    <name type="scientific">Symbiodinium microadriaticum</name>
    <name type="common">Dinoflagellate</name>
    <name type="synonym">Zooxanthella microadriatica</name>
    <dbReference type="NCBI Taxonomy" id="2951"/>
    <lineage>
        <taxon>Eukaryota</taxon>
        <taxon>Sar</taxon>
        <taxon>Alveolata</taxon>
        <taxon>Dinophyceae</taxon>
        <taxon>Suessiales</taxon>
        <taxon>Symbiodiniaceae</taxon>
        <taxon>Symbiodinium</taxon>
    </lineage>
</organism>
<keyword evidence="2" id="KW-1185">Reference proteome</keyword>
<evidence type="ECO:0000313" key="1">
    <source>
        <dbReference type="EMBL" id="OLQ11403.1"/>
    </source>
</evidence>
<protein>
    <submittedName>
        <fullName evidence="1">Uncharacterized protein</fullName>
    </submittedName>
</protein>
<proteinExistence type="predicted"/>
<evidence type="ECO:0000313" key="2">
    <source>
        <dbReference type="Proteomes" id="UP000186817"/>
    </source>
</evidence>
<dbReference type="AlphaFoldDB" id="A0A1Q9EVK4"/>
<comment type="caution">
    <text evidence="1">The sequence shown here is derived from an EMBL/GenBank/DDBJ whole genome shotgun (WGS) entry which is preliminary data.</text>
</comment>
<name>A0A1Q9EVK4_SYMMI</name>
<reference evidence="1 2" key="1">
    <citation type="submission" date="2016-02" db="EMBL/GenBank/DDBJ databases">
        <title>Genome analysis of coral dinoflagellate symbionts highlights evolutionary adaptations to a symbiotic lifestyle.</title>
        <authorList>
            <person name="Aranda M."/>
            <person name="Li Y."/>
            <person name="Liew Y.J."/>
            <person name="Baumgarten S."/>
            <person name="Simakov O."/>
            <person name="Wilson M."/>
            <person name="Piel J."/>
            <person name="Ashoor H."/>
            <person name="Bougouffa S."/>
            <person name="Bajic V.B."/>
            <person name="Ryu T."/>
            <person name="Ravasi T."/>
            <person name="Bayer T."/>
            <person name="Micklem G."/>
            <person name="Kim H."/>
            <person name="Bhak J."/>
            <person name="Lajeunesse T.C."/>
            <person name="Voolstra C.R."/>
        </authorList>
    </citation>
    <scope>NUCLEOTIDE SEQUENCE [LARGE SCALE GENOMIC DNA]</scope>
    <source>
        <strain evidence="1 2">CCMP2467</strain>
    </source>
</reference>